<dbReference type="AlphaFoldDB" id="A8IFJ2"/>
<reference evidence="4 5" key="6">
    <citation type="journal article" date="2011" name="Appl. Environ. Microbiol.">
        <title>Involvement of the azorhizobial chromosome partition gene (parA) in the onset of bacteroid differentiation during Sesbania rostrata stem nodule development.</title>
        <authorList>
            <person name="Liu CT."/>
            <person name="Lee KB."/>
            <person name="Wang YS."/>
            <person name="Peng MH."/>
            <person name="Lee KT."/>
            <person name="Suzuki S."/>
            <person name="Suzuki T."/>
            <person name="Oyaizu H."/>
        </authorList>
    </citation>
    <scope>NUCLEOTIDE SEQUENCE [LARGE SCALE GENOMIC DNA]</scope>
    <source>
        <strain evidence="5">ATCC 43989 / DSM 5975 / JCM 20966 / LMG 6465 / NBRC 14845 / NCIMB 13405 / ORS 571</strain>
    </source>
</reference>
<feature type="domain" description="YhdP central" evidence="3">
    <location>
        <begin position="459"/>
        <end position="961"/>
    </location>
</feature>
<dbReference type="KEGG" id="azc:AZC_3621"/>
<reference evidence="4 5" key="3">
    <citation type="journal article" date="2008" name="BMC Genomics">
        <title>The genome of the versatile nitrogen fixer Azorhizobium caulinodans ORS571.</title>
        <authorList>
            <person name="Lee KB."/>
            <person name="Backer P.D."/>
            <person name="Aono T."/>
            <person name="Liu CT."/>
            <person name="Suzuki S."/>
            <person name="Suzuki T."/>
            <person name="Kaneko T."/>
            <person name="Yamada M."/>
            <person name="Tabata S."/>
            <person name="Kupfer D.M."/>
            <person name="Najar F.Z."/>
            <person name="Wiley G.B."/>
            <person name="Roe B."/>
            <person name="Binnewies T.T."/>
            <person name="Ussery D.W."/>
            <person name="D'Haeze W."/>
            <person name="Herder J.D."/>
            <person name="Gevers D."/>
            <person name="Vereecke D."/>
            <person name="Holsters M."/>
            <person name="Oyaizu H."/>
        </authorList>
    </citation>
    <scope>NUCLEOTIDE SEQUENCE [LARGE SCALE GENOMIC DNA]</scope>
    <source>
        <strain evidence="5">ATCC 43989 / DSM 5975 / JCM 20966 / LMG 6465 / NBRC 14845 / NCIMB 13405 / ORS 571</strain>
    </source>
</reference>
<reference evidence="4 5" key="4">
    <citation type="journal article" date="2009" name="Appl. Environ. Microbiol.">
        <title>Comparative genome-wide transcriptional profiling of Azorhizobium caulinodans ORS571 grown under free-living and symbiotic conditions.</title>
        <authorList>
            <person name="Tsukada S."/>
            <person name="Aono T."/>
            <person name="Akiba N."/>
            <person name="Lee KB."/>
            <person name="Liu CT."/>
            <person name="Toyazaki H."/>
            <person name="Oyaizu H."/>
        </authorList>
    </citation>
    <scope>NUCLEOTIDE SEQUENCE [LARGE SCALE GENOMIC DNA]</scope>
    <source>
        <strain evidence="5">ATCC 43989 / DSM 5975 / JCM 20966 / LMG 6465 / NBRC 14845 / NCIMB 13405 / ORS 571</strain>
    </source>
</reference>
<reference evidence="5" key="2">
    <citation type="submission" date="2007-04" db="EMBL/GenBank/DDBJ databases">
        <title>Complete genome sequence of the nitrogen-fixing bacterium Azorhizobium caulinodans ORS571.</title>
        <authorList>
            <person name="Lee K.B."/>
            <person name="Backer P.D."/>
            <person name="Aono T."/>
            <person name="Liu C.T."/>
            <person name="Suzuki S."/>
            <person name="Suzuki T."/>
            <person name="Kaneko T."/>
            <person name="Yamada M."/>
            <person name="Tabata S."/>
            <person name="Kupfer D.M."/>
            <person name="Najar F.Z."/>
            <person name="Wiley G.B."/>
            <person name="Roe B."/>
            <person name="Binnewies T."/>
            <person name="Ussery D."/>
            <person name="Vereecke D."/>
            <person name="Gevers D."/>
            <person name="Holsters M."/>
            <person name="Oyaizu H."/>
        </authorList>
    </citation>
    <scope>NUCLEOTIDE SEQUENCE [LARGE SCALE GENOMIC DNA]</scope>
    <source>
        <strain evidence="5">ATCC 43989 / DSM 5975 / JCM 20966 / LMG 6465 / NBRC 14845 / NCIMB 13405 / ORS 571</strain>
    </source>
</reference>
<evidence type="ECO:0000256" key="2">
    <source>
        <dbReference type="SAM" id="Phobius"/>
    </source>
</evidence>
<feature type="compositionally biased region" description="Low complexity" evidence="1">
    <location>
        <begin position="224"/>
        <end position="239"/>
    </location>
</feature>
<dbReference type="EMBL" id="AP009384">
    <property type="protein sequence ID" value="BAF89619.1"/>
    <property type="molecule type" value="Genomic_DNA"/>
</dbReference>
<keyword evidence="2" id="KW-0812">Transmembrane</keyword>
<organism evidence="4 5">
    <name type="scientific">Azorhizobium caulinodans (strain ATCC 43989 / DSM 5975 / JCM 20966 / LMG 6465 / NBRC 14845 / NCIMB 13405 / ORS 571)</name>
    <dbReference type="NCBI Taxonomy" id="438753"/>
    <lineage>
        <taxon>Bacteria</taxon>
        <taxon>Pseudomonadati</taxon>
        <taxon>Pseudomonadota</taxon>
        <taxon>Alphaproteobacteria</taxon>
        <taxon>Hyphomicrobiales</taxon>
        <taxon>Xanthobacteraceae</taxon>
        <taxon>Azorhizobium</taxon>
    </lineage>
</organism>
<feature type="region of interest" description="Disordered" evidence="1">
    <location>
        <begin position="208"/>
        <end position="239"/>
    </location>
</feature>
<sequence>MWGHVLASRTGLVILPAVRHGARGRARVLPEDAEGMSEDRGQLKPAVRMPRRSRLHGLAGALIPRSRPARIATGLFLGLIGIAGLAALVLYFLIAQGVVTANLATPYIERAIEERLDGKYKVRIGSTAVETMSGGATLVIARDISVTEPDGTVVASAPSAEVELDGSLLTLSLKARRFDLIGAEMTLRIGAKGELAVAAGKGARPISAGAAPVEPGGNAPPVVPQAQPSQAPAAPGAVPGSVPAPQAADLGGDPLVLRALAQGLNALESNGFDGGALSDIGLKNGSLVVQNEATGRQITFDNMSIRLGRTAEGGATFTFTSQQPHGLATLVATIAPARNGERQIDFELKDVSTQDLVQAFSQDLKRFYMDTPLGASLRARIATDGRVLAAEANVVLGAGQIGNGEEPEERFVIDRAEARLTLDPAKRVIVVEPLMAVKNQNRIALKGLITVPALAAQPWPYAISQVGVVLAGPEMPDPALVFTGVTIAGRFTPPDRKLLIDQGELTSAVGSLSFTGLFDFGVDVPYIQMKATGSRMPASTVKRFWPVTLAPPARTFVIENVSAGMVEGTTVTVKMALDLIGQKSVPLPDDAVRLEMNASAVTLRPVKGLPPVSNAKLNIVVTGRTVRVNIPEGTVVTPQNRRLALSEGVYYMPDYFPREPSGLVKVKFDGPADAAIEILGMDPIKGSEGQAFDPSTTRGKVSALLQVKILFRKVPQPGDVDYSLEAKLTDFGVDKIFQNQRLEGASVDVFASPAGVQLRGDGKIAGALVTFDYNKRKDKADSDVRVNATLDDGSRQKLGLDIPAVTGPIAVKLVGTTNNTQTKAAIELDMTAARILDLVPGLSKPAGDPLKAKFNSNDAGKSLKIDDLTLEGSGTYIRGSIEFSDDNQILSANFPSFQLSDGDKASLKADRSGDVLKIRISGEVMDARGILKSLVSTPSGAKNTQKTPDVDVEAKIGAVTGNNGEVLRQVDLAMGRRSSELRSFALTAKAGREGTLAGEIRNWGDTPRRALYVSTSDAGAVLRFLDIYKKIQGGTMWVIVDPPRGDNAPQNGVINVRDFVVRGEPGLDSLSQAARDSSGRVEQGTAVFEKAQAQFTRTTGKISFRDGAIWGPVAGATFDGTIDFAAERINMRGTYVPAYGLNNLFSKLPILGNILGGGPNEGLVGVTFEVAGPMAAPALRINPLSAVAPGFLRKMFEFRSSTETAPAP</sequence>
<accession>A8IFJ2</accession>
<protein>
    <recommendedName>
        <fullName evidence="3">YhdP central domain-containing protein</fullName>
    </recommendedName>
</protein>
<gene>
    <name evidence="4" type="ordered locus">AZC_3621</name>
</gene>
<reference evidence="4 5" key="5">
    <citation type="journal article" date="2010" name="Appl. Environ. Microbiol.">
        <title>phrR-like gene praR of Azorhizobium caulinodans ORS571 is essential for symbiosis with Sesbania rostrata and is involved in expression of reb genes.</title>
        <authorList>
            <person name="Akiba N."/>
            <person name="Aono T."/>
            <person name="Toyazaki H."/>
            <person name="Sato S."/>
            <person name="Oyaizu H."/>
        </authorList>
    </citation>
    <scope>NUCLEOTIDE SEQUENCE [LARGE SCALE GENOMIC DNA]</scope>
    <source>
        <strain evidence="5">ATCC 43989 / DSM 5975 / JCM 20966 / LMG 6465 / NBRC 14845 / NCIMB 13405 / ORS 571</strain>
    </source>
</reference>
<dbReference type="Pfam" id="PF13116">
    <property type="entry name" value="YhdP"/>
    <property type="match status" value="1"/>
</dbReference>
<feature type="transmembrane region" description="Helical" evidence="2">
    <location>
        <begin position="75"/>
        <end position="94"/>
    </location>
</feature>
<keyword evidence="2" id="KW-1133">Transmembrane helix</keyword>
<name>A8IFJ2_AZOC5</name>
<evidence type="ECO:0000313" key="5">
    <source>
        <dbReference type="Proteomes" id="UP000000270"/>
    </source>
</evidence>
<dbReference type="HOGENOM" id="CLU_007198_1_0_5"/>
<dbReference type="STRING" id="438753.AZC_3621"/>
<evidence type="ECO:0000259" key="3">
    <source>
        <dbReference type="Pfam" id="PF13116"/>
    </source>
</evidence>
<keyword evidence="2" id="KW-0472">Membrane</keyword>
<evidence type="ECO:0000313" key="4">
    <source>
        <dbReference type="EMBL" id="BAF89619.1"/>
    </source>
</evidence>
<dbReference type="InterPro" id="IPR025263">
    <property type="entry name" value="YhdP_central"/>
</dbReference>
<dbReference type="Proteomes" id="UP000000270">
    <property type="component" value="Chromosome"/>
</dbReference>
<dbReference type="eggNOG" id="COG3164">
    <property type="taxonomic scope" value="Bacteria"/>
</dbReference>
<reference evidence="4 5" key="1">
    <citation type="journal article" date="2007" name="Appl. Environ. Microbiol.">
        <title>Rhizobial factors required for stem nodule maturation and maintenance in Sesbania rostrata-Azorhizobium caulinodans ORS571 symbiosis.</title>
        <authorList>
            <person name="Suzuki S."/>
            <person name="Aono T."/>
            <person name="Lee KB."/>
            <person name="Suzuki T."/>
            <person name="Liu CT."/>
            <person name="Miwa H."/>
            <person name="Wakao S."/>
            <person name="Iki T."/>
            <person name="Oyaizu H."/>
        </authorList>
    </citation>
    <scope>NUCLEOTIDE SEQUENCE [LARGE SCALE GENOMIC DNA]</scope>
    <source>
        <strain evidence="5">ATCC 43989 / DSM 5975 / JCM 20966 / LMG 6465 / NBRC 14845 / NCIMB 13405 / ORS 571</strain>
    </source>
</reference>
<evidence type="ECO:0000256" key="1">
    <source>
        <dbReference type="SAM" id="MobiDB-lite"/>
    </source>
</evidence>
<proteinExistence type="predicted"/>
<keyword evidence="5" id="KW-1185">Reference proteome</keyword>